<dbReference type="Proteomes" id="UP000199289">
    <property type="component" value="Unassembled WGS sequence"/>
</dbReference>
<keyword evidence="6" id="KW-1185">Reference proteome</keyword>
<reference evidence="4" key="1">
    <citation type="submission" date="2016-10" db="EMBL/GenBank/DDBJ databases">
        <authorList>
            <person name="de Groot N.N."/>
        </authorList>
    </citation>
    <scope>NUCLEOTIDE SEQUENCE [LARGE SCALE GENOMIC DNA]</scope>
    <source>
        <strain evidence="4">CGMCC 1.12397</strain>
    </source>
</reference>
<feature type="domain" description="CAAX prenyl protease 2/Lysostaphin resistance protein A-like" evidence="2">
    <location>
        <begin position="122"/>
        <end position="221"/>
    </location>
</feature>
<feature type="transmembrane region" description="Helical" evidence="1">
    <location>
        <begin position="15"/>
        <end position="36"/>
    </location>
</feature>
<dbReference type="Proteomes" id="UP000255421">
    <property type="component" value="Unassembled WGS sequence"/>
</dbReference>
<dbReference type="RefSeq" id="WP_092539145.1">
    <property type="nucleotide sequence ID" value="NZ_FNKQ01000006.1"/>
</dbReference>
<keyword evidence="3" id="KW-0482">Metalloprotease</keyword>
<evidence type="ECO:0000313" key="6">
    <source>
        <dbReference type="Proteomes" id="UP000255421"/>
    </source>
</evidence>
<dbReference type="AlphaFoldDB" id="A0A1H1GGJ9"/>
<dbReference type="OrthoDB" id="28575at2157"/>
<dbReference type="InterPro" id="IPR003675">
    <property type="entry name" value="Rce1/LyrA-like_dom"/>
</dbReference>
<keyword evidence="3" id="KW-0378">Hydrolase</keyword>
<dbReference type="EMBL" id="FNKQ01000006">
    <property type="protein sequence ID" value="SDR12317.1"/>
    <property type="molecule type" value="Genomic_DNA"/>
</dbReference>
<organism evidence="4 5">
    <name type="scientific">Halopelagius longus</name>
    <dbReference type="NCBI Taxonomy" id="1236180"/>
    <lineage>
        <taxon>Archaea</taxon>
        <taxon>Methanobacteriati</taxon>
        <taxon>Methanobacteriota</taxon>
        <taxon>Stenosarchaea group</taxon>
        <taxon>Halobacteria</taxon>
        <taxon>Halobacteriales</taxon>
        <taxon>Haloferacaceae</taxon>
    </lineage>
</organism>
<dbReference type="GO" id="GO:0006508">
    <property type="term" value="P:proteolysis"/>
    <property type="evidence" value="ECO:0007669"/>
    <property type="project" value="UniProtKB-KW"/>
</dbReference>
<feature type="transmembrane region" description="Helical" evidence="1">
    <location>
        <begin position="42"/>
        <end position="63"/>
    </location>
</feature>
<name>A0A1H1GGJ9_9EURY</name>
<reference evidence="5" key="2">
    <citation type="submission" date="2016-10" db="EMBL/GenBank/DDBJ databases">
        <authorList>
            <person name="Varghese N."/>
            <person name="Submissions S."/>
        </authorList>
    </citation>
    <scope>NUCLEOTIDE SEQUENCE [LARGE SCALE GENOMIC DNA]</scope>
    <source>
        <strain evidence="5">CGMCC 1.12397</strain>
    </source>
</reference>
<dbReference type="InterPro" id="IPR042150">
    <property type="entry name" value="MmRce1-like"/>
</dbReference>
<dbReference type="GO" id="GO:0008237">
    <property type="term" value="F:metallopeptidase activity"/>
    <property type="evidence" value="ECO:0007669"/>
    <property type="project" value="UniProtKB-KW"/>
</dbReference>
<feature type="transmembrane region" description="Helical" evidence="1">
    <location>
        <begin position="240"/>
        <end position="259"/>
    </location>
</feature>
<dbReference type="GO" id="GO:0004175">
    <property type="term" value="F:endopeptidase activity"/>
    <property type="evidence" value="ECO:0007669"/>
    <property type="project" value="UniProtKB-ARBA"/>
</dbReference>
<sequence>MVPAVLERSAEDHPVATFFAVAFGYSWGVAGLLYALTRGDVFYLFAVPFAWGPLVGGAVTLRLRGESVRKWVGQVRNWRVGVRWYLLGVALVMVGDDAGAIAAFLLGSDVTVALGGWQLYSALFNFLVTLLVAGALEEFGWRGFAQARLQRRYDAALVSVGVGLVWVAWHVPLMVMSLGSFADPINYTVLMAAKSVLLGWLYNKTGGALPVVMVTHAAGNMPGFLTVTGETPPLLATSPLSASALFTLAVAVVIVWYAGSETLTRSGSLPDRLGSR</sequence>
<dbReference type="GO" id="GO:0080120">
    <property type="term" value="P:CAAX-box protein maturation"/>
    <property type="evidence" value="ECO:0007669"/>
    <property type="project" value="UniProtKB-ARBA"/>
</dbReference>
<feature type="transmembrane region" description="Helical" evidence="1">
    <location>
        <begin position="84"/>
        <end position="105"/>
    </location>
</feature>
<keyword evidence="1" id="KW-0812">Transmembrane</keyword>
<dbReference type="PANTHER" id="PTHR35797:SF1">
    <property type="entry name" value="PROTEASE"/>
    <property type="match status" value="1"/>
</dbReference>
<accession>A0A1H1GGJ9</accession>
<evidence type="ECO:0000256" key="1">
    <source>
        <dbReference type="SAM" id="Phobius"/>
    </source>
</evidence>
<reference evidence="3 6" key="3">
    <citation type="submission" date="2018-07" db="EMBL/GenBank/DDBJ databases">
        <title>Genome sequence of extremly halophilic archaeon Halopelagius longus strain BC12-B1.</title>
        <authorList>
            <person name="Zhang X."/>
        </authorList>
    </citation>
    <scope>NUCLEOTIDE SEQUENCE [LARGE SCALE GENOMIC DNA]</scope>
    <source>
        <strain evidence="3 6">BC12-B1</strain>
    </source>
</reference>
<dbReference type="Pfam" id="PF02517">
    <property type="entry name" value="Rce1-like"/>
    <property type="match status" value="1"/>
</dbReference>
<feature type="transmembrane region" description="Helical" evidence="1">
    <location>
        <begin position="156"/>
        <end position="179"/>
    </location>
</feature>
<feature type="transmembrane region" description="Helical" evidence="1">
    <location>
        <begin position="117"/>
        <end position="136"/>
    </location>
</feature>
<keyword evidence="1" id="KW-1133">Transmembrane helix</keyword>
<dbReference type="PANTHER" id="PTHR35797">
    <property type="entry name" value="PROTEASE-RELATED"/>
    <property type="match status" value="1"/>
</dbReference>
<evidence type="ECO:0000313" key="3">
    <source>
        <dbReference type="EMBL" id="RDI69605.1"/>
    </source>
</evidence>
<dbReference type="EMBL" id="QQST01000004">
    <property type="protein sequence ID" value="RDI69605.1"/>
    <property type="molecule type" value="Genomic_DNA"/>
</dbReference>
<evidence type="ECO:0000259" key="2">
    <source>
        <dbReference type="Pfam" id="PF02517"/>
    </source>
</evidence>
<protein>
    <submittedName>
        <fullName evidence="3">CPBP family intramembrane metalloprotease</fullName>
    </submittedName>
</protein>
<gene>
    <name evidence="3" type="ORF">DWB78_17680</name>
    <name evidence="4" type="ORF">SAMN05216278_3658</name>
</gene>
<evidence type="ECO:0000313" key="4">
    <source>
        <dbReference type="EMBL" id="SDR12317.1"/>
    </source>
</evidence>
<proteinExistence type="predicted"/>
<keyword evidence="3" id="KW-0645">Protease</keyword>
<evidence type="ECO:0000313" key="5">
    <source>
        <dbReference type="Proteomes" id="UP000199289"/>
    </source>
</evidence>
<keyword evidence="1" id="KW-0472">Membrane</keyword>